<evidence type="ECO:0000256" key="2">
    <source>
        <dbReference type="ARBA" id="ARBA00022679"/>
    </source>
</evidence>
<dbReference type="HAMAP" id="MF_00109">
    <property type="entry name" value="Shikimate_kinase"/>
    <property type="match status" value="1"/>
</dbReference>
<comment type="function">
    <text evidence="7">Catalyzes the specific phosphorylation of the 3-hydroxyl group of shikimic acid using ATP as a cosubstrate.</text>
</comment>
<feature type="binding site" evidence="7">
    <location>
        <position position="49"/>
    </location>
    <ligand>
        <name>substrate</name>
    </ligand>
</feature>
<name>A0AAJ1TDB2_9BACL</name>
<keyword evidence="9" id="KW-1185">Reference proteome</keyword>
<dbReference type="AlphaFoldDB" id="A0AAJ1TDB2"/>
<evidence type="ECO:0000256" key="5">
    <source>
        <dbReference type="ARBA" id="ARBA00022840"/>
    </source>
</evidence>
<keyword evidence="5 7" id="KW-0067">ATP-binding</keyword>
<keyword evidence="1 7" id="KW-0028">Amino-acid biosynthesis</keyword>
<dbReference type="SUPFAM" id="SSF52540">
    <property type="entry name" value="P-loop containing nucleoside triphosphate hydrolases"/>
    <property type="match status" value="1"/>
</dbReference>
<accession>A0AAJ1TDB2</accession>
<sequence length="187" mass="21721">MKSNLTEKEENSMSAHKKHLILMGMMGTGKSTIGRHLAQYLPYPAIDLDHWIEEKQNQSIPSIFEEFGESYFRELESQAFKHFLEQSQQHILITGGGIVLRSENRKWIKENGVVFHLTADVDTLIQRLELDGNRPLLQGNKVEKIRRIWSERKSLYESIADYQIQTDARSPEVIIAEILSHWHQLPV</sequence>
<evidence type="ECO:0000256" key="4">
    <source>
        <dbReference type="ARBA" id="ARBA00022777"/>
    </source>
</evidence>
<evidence type="ECO:0000256" key="7">
    <source>
        <dbReference type="HAMAP-Rule" id="MF_00109"/>
    </source>
</evidence>
<comment type="catalytic activity">
    <reaction evidence="7">
        <text>shikimate + ATP = 3-phosphoshikimate + ADP + H(+)</text>
        <dbReference type="Rhea" id="RHEA:13121"/>
        <dbReference type="ChEBI" id="CHEBI:15378"/>
        <dbReference type="ChEBI" id="CHEBI:30616"/>
        <dbReference type="ChEBI" id="CHEBI:36208"/>
        <dbReference type="ChEBI" id="CHEBI:145989"/>
        <dbReference type="ChEBI" id="CHEBI:456216"/>
        <dbReference type="EC" id="2.7.1.71"/>
    </reaction>
</comment>
<dbReference type="PANTHER" id="PTHR21087">
    <property type="entry name" value="SHIKIMATE KINASE"/>
    <property type="match status" value="1"/>
</dbReference>
<dbReference type="GO" id="GO:0005829">
    <property type="term" value="C:cytosol"/>
    <property type="evidence" value="ECO:0007669"/>
    <property type="project" value="TreeGrafter"/>
</dbReference>
<evidence type="ECO:0000313" key="9">
    <source>
        <dbReference type="Proteomes" id="UP001238450"/>
    </source>
</evidence>
<dbReference type="PRINTS" id="PR01100">
    <property type="entry name" value="SHIKIMTKNASE"/>
</dbReference>
<keyword evidence="6 7" id="KW-0057">Aromatic amino acid biosynthesis</keyword>
<feature type="binding site" evidence="7">
    <location>
        <position position="169"/>
    </location>
    <ligand>
        <name>ATP</name>
        <dbReference type="ChEBI" id="CHEBI:30616"/>
    </ligand>
</feature>
<dbReference type="GO" id="GO:0000287">
    <property type="term" value="F:magnesium ion binding"/>
    <property type="evidence" value="ECO:0007669"/>
    <property type="project" value="UniProtKB-UniRule"/>
</dbReference>
<evidence type="ECO:0000256" key="3">
    <source>
        <dbReference type="ARBA" id="ARBA00022741"/>
    </source>
</evidence>
<feature type="binding site" evidence="7">
    <location>
        <position position="134"/>
    </location>
    <ligand>
        <name>ATP</name>
        <dbReference type="ChEBI" id="CHEBI:30616"/>
    </ligand>
</feature>
<feature type="binding site" evidence="7">
    <location>
        <begin position="27"/>
        <end position="32"/>
    </location>
    <ligand>
        <name>ATP</name>
        <dbReference type="ChEBI" id="CHEBI:30616"/>
    </ligand>
</feature>
<keyword evidence="7" id="KW-0963">Cytoplasm</keyword>
<gene>
    <name evidence="7" type="primary">aroK</name>
    <name evidence="8" type="ORF">J2Z48_000468</name>
</gene>
<keyword evidence="4 7" id="KW-0418">Kinase</keyword>
<dbReference type="Proteomes" id="UP001238450">
    <property type="component" value="Unassembled WGS sequence"/>
</dbReference>
<protein>
    <recommendedName>
        <fullName evidence="7">Shikimate kinase</fullName>
        <shortName evidence="7">SK</shortName>
        <ecNumber evidence="7">2.7.1.71</ecNumber>
    </recommendedName>
</protein>
<comment type="subcellular location">
    <subcellularLocation>
        <location evidence="7">Cytoplasm</location>
    </subcellularLocation>
</comment>
<dbReference type="Pfam" id="PF01202">
    <property type="entry name" value="SKI"/>
    <property type="match status" value="1"/>
</dbReference>
<evidence type="ECO:0000256" key="1">
    <source>
        <dbReference type="ARBA" id="ARBA00022605"/>
    </source>
</evidence>
<dbReference type="GO" id="GO:0009073">
    <property type="term" value="P:aromatic amino acid family biosynthetic process"/>
    <property type="evidence" value="ECO:0007669"/>
    <property type="project" value="UniProtKB-KW"/>
</dbReference>
<organism evidence="8 9">
    <name type="scientific">Croceifilum oryzae</name>
    <dbReference type="NCBI Taxonomy" id="1553429"/>
    <lineage>
        <taxon>Bacteria</taxon>
        <taxon>Bacillati</taxon>
        <taxon>Bacillota</taxon>
        <taxon>Bacilli</taxon>
        <taxon>Bacillales</taxon>
        <taxon>Thermoactinomycetaceae</taxon>
        <taxon>Croceifilum</taxon>
    </lineage>
</organism>
<keyword evidence="2 7" id="KW-0808">Transferase</keyword>
<dbReference type="EMBL" id="JAUSUV010000002">
    <property type="protein sequence ID" value="MDQ0416304.1"/>
    <property type="molecule type" value="Genomic_DNA"/>
</dbReference>
<dbReference type="Gene3D" id="3.40.50.300">
    <property type="entry name" value="P-loop containing nucleotide triphosphate hydrolases"/>
    <property type="match status" value="1"/>
</dbReference>
<comment type="caution">
    <text evidence="8">The sequence shown here is derived from an EMBL/GenBank/DDBJ whole genome shotgun (WGS) entry which is preliminary data.</text>
</comment>
<keyword evidence="7" id="KW-0460">Magnesium</keyword>
<keyword evidence="7" id="KW-0479">Metal-binding</keyword>
<dbReference type="GO" id="GO:0004765">
    <property type="term" value="F:shikimate kinase activity"/>
    <property type="evidence" value="ECO:0007669"/>
    <property type="project" value="UniProtKB-UniRule"/>
</dbReference>
<feature type="binding site" evidence="7">
    <location>
        <position position="96"/>
    </location>
    <ligand>
        <name>substrate</name>
    </ligand>
</feature>
<keyword evidence="3 7" id="KW-0547">Nucleotide-binding</keyword>
<dbReference type="RefSeq" id="WP_307250643.1">
    <property type="nucleotide sequence ID" value="NZ_JAUSUV010000002.1"/>
</dbReference>
<dbReference type="CDD" id="cd00464">
    <property type="entry name" value="SK"/>
    <property type="match status" value="1"/>
</dbReference>
<feature type="binding site" evidence="7">
    <location>
        <position position="31"/>
    </location>
    <ligand>
        <name>Mg(2+)</name>
        <dbReference type="ChEBI" id="CHEBI:18420"/>
    </ligand>
</feature>
<dbReference type="EC" id="2.7.1.71" evidence="7"/>
<dbReference type="GO" id="GO:0005524">
    <property type="term" value="F:ATP binding"/>
    <property type="evidence" value="ECO:0007669"/>
    <property type="project" value="UniProtKB-UniRule"/>
</dbReference>
<evidence type="ECO:0000313" key="8">
    <source>
        <dbReference type="EMBL" id="MDQ0416304.1"/>
    </source>
</evidence>
<dbReference type="PANTHER" id="PTHR21087:SF16">
    <property type="entry name" value="SHIKIMATE KINASE 1, CHLOROPLASTIC"/>
    <property type="match status" value="1"/>
</dbReference>
<feature type="binding site" evidence="7">
    <location>
        <position position="73"/>
    </location>
    <ligand>
        <name>substrate</name>
    </ligand>
</feature>
<proteinExistence type="inferred from homology"/>
<dbReference type="GO" id="GO:0008652">
    <property type="term" value="P:amino acid biosynthetic process"/>
    <property type="evidence" value="ECO:0007669"/>
    <property type="project" value="UniProtKB-KW"/>
</dbReference>
<comment type="similarity">
    <text evidence="7">Belongs to the shikimate kinase family.</text>
</comment>
<feature type="binding site" evidence="7">
    <location>
        <position position="152"/>
    </location>
    <ligand>
        <name>substrate</name>
    </ligand>
</feature>
<dbReference type="GO" id="GO:0009423">
    <property type="term" value="P:chorismate biosynthetic process"/>
    <property type="evidence" value="ECO:0007669"/>
    <property type="project" value="UniProtKB-UniRule"/>
</dbReference>
<dbReference type="InterPro" id="IPR031322">
    <property type="entry name" value="Shikimate/glucono_kinase"/>
</dbReference>
<comment type="subunit">
    <text evidence="7">Monomer.</text>
</comment>
<dbReference type="InterPro" id="IPR000623">
    <property type="entry name" value="Shikimate_kinase/TSH1"/>
</dbReference>
<comment type="cofactor">
    <cofactor evidence="7">
        <name>Mg(2+)</name>
        <dbReference type="ChEBI" id="CHEBI:18420"/>
    </cofactor>
    <text evidence="7">Binds 1 Mg(2+) ion per subunit.</text>
</comment>
<dbReference type="InterPro" id="IPR027417">
    <property type="entry name" value="P-loop_NTPase"/>
</dbReference>
<evidence type="ECO:0000256" key="6">
    <source>
        <dbReference type="ARBA" id="ARBA00023141"/>
    </source>
</evidence>
<reference evidence="8 9" key="1">
    <citation type="submission" date="2023-07" db="EMBL/GenBank/DDBJ databases">
        <title>Genomic Encyclopedia of Type Strains, Phase IV (KMG-IV): sequencing the most valuable type-strain genomes for metagenomic binning, comparative biology and taxonomic classification.</title>
        <authorList>
            <person name="Goeker M."/>
        </authorList>
    </citation>
    <scope>NUCLEOTIDE SEQUENCE [LARGE SCALE GENOMIC DNA]</scope>
    <source>
        <strain evidence="8 9">DSM 46876</strain>
    </source>
</reference>
<comment type="pathway">
    <text evidence="7">Metabolic intermediate biosynthesis; chorismate biosynthesis; chorismate from D-erythrose 4-phosphate and phosphoenolpyruvate: step 5/7.</text>
</comment>